<dbReference type="Pfam" id="PF03401">
    <property type="entry name" value="TctC"/>
    <property type="match status" value="1"/>
</dbReference>
<dbReference type="EMBL" id="QQAV01000016">
    <property type="protein sequence ID" value="RDI17766.1"/>
    <property type="molecule type" value="Genomic_DNA"/>
</dbReference>
<comment type="similarity">
    <text evidence="1">Belongs to the UPF0065 (bug) family.</text>
</comment>
<keyword evidence="2" id="KW-0732">Signal</keyword>
<reference evidence="3 4" key="1">
    <citation type="submission" date="2018-07" db="EMBL/GenBank/DDBJ databases">
        <title>Genomic Encyclopedia of Type Strains, Phase IV (KMG-IV): sequencing the most valuable type-strain genomes for metagenomic binning, comparative biology and taxonomic classification.</title>
        <authorList>
            <person name="Goeker M."/>
        </authorList>
    </citation>
    <scope>NUCLEOTIDE SEQUENCE [LARGE SCALE GENOMIC DNA]</scope>
    <source>
        <strain evidence="3 4">DSM 21352</strain>
    </source>
</reference>
<gene>
    <name evidence="3" type="ORF">DFR41_11693</name>
</gene>
<dbReference type="InterPro" id="IPR005064">
    <property type="entry name" value="BUG"/>
</dbReference>
<dbReference type="OrthoDB" id="8678477at2"/>
<organism evidence="3 4">
    <name type="scientific">Pseudacidovorax intermedius</name>
    <dbReference type="NCBI Taxonomy" id="433924"/>
    <lineage>
        <taxon>Bacteria</taxon>
        <taxon>Pseudomonadati</taxon>
        <taxon>Pseudomonadota</taxon>
        <taxon>Betaproteobacteria</taxon>
        <taxon>Burkholderiales</taxon>
        <taxon>Comamonadaceae</taxon>
        <taxon>Pseudacidovorax</taxon>
    </lineage>
</organism>
<keyword evidence="4" id="KW-1185">Reference proteome</keyword>
<dbReference type="InterPro" id="IPR042100">
    <property type="entry name" value="Bug_dom1"/>
</dbReference>
<dbReference type="AlphaFoldDB" id="A0A370F7N8"/>
<comment type="caution">
    <text evidence="3">The sequence shown here is derived from an EMBL/GenBank/DDBJ whole genome shotgun (WGS) entry which is preliminary data.</text>
</comment>
<keyword evidence="3" id="KW-0675">Receptor</keyword>
<dbReference type="Gene3D" id="3.40.190.150">
    <property type="entry name" value="Bordetella uptake gene, domain 1"/>
    <property type="match status" value="1"/>
</dbReference>
<evidence type="ECO:0000313" key="3">
    <source>
        <dbReference type="EMBL" id="RDI17766.1"/>
    </source>
</evidence>
<evidence type="ECO:0000256" key="1">
    <source>
        <dbReference type="ARBA" id="ARBA00006987"/>
    </source>
</evidence>
<feature type="chain" id="PRO_5016886519" evidence="2">
    <location>
        <begin position="22"/>
        <end position="320"/>
    </location>
</feature>
<protein>
    <submittedName>
        <fullName evidence="3">Tripartite-type tricarboxylate transporter receptor subunit TctC</fullName>
    </submittedName>
</protein>
<evidence type="ECO:0000256" key="2">
    <source>
        <dbReference type="SAM" id="SignalP"/>
    </source>
</evidence>
<dbReference type="PANTHER" id="PTHR42928">
    <property type="entry name" value="TRICARBOXYLATE-BINDING PROTEIN"/>
    <property type="match status" value="1"/>
</dbReference>
<evidence type="ECO:0000313" key="4">
    <source>
        <dbReference type="Proteomes" id="UP000255265"/>
    </source>
</evidence>
<sequence length="320" mass="33305">MMKRRLAMALLVCAAALPALAADWPAKPITLIVPFPAGGSTDALARLIGQRLSEKLGQPVVVDNRAGAGGNLGTDMVAKAAPDGYTLALSTSGPLANNKYLYKNLRFDPQKDLTPVIAIGEIPMGIAVSPALKVDSLQALLERARVQPGKVSIANPGNGTIGHLTAELLKSQAKVEALGVPYKGDTPAITDTVGGNVDAVSMPITSLVPQIQAGKLKGLAVTSRQRFAGLPQVPTAIEQGIPVEATVWMAIVGPKGLPEAVVTRLNTEINAVIATPEARARLEQYGAAPIGGSPQQLVQLMASDSAKWKKVIETTNITLD</sequence>
<dbReference type="PANTHER" id="PTHR42928:SF5">
    <property type="entry name" value="BLR1237 PROTEIN"/>
    <property type="match status" value="1"/>
</dbReference>
<dbReference type="Proteomes" id="UP000255265">
    <property type="component" value="Unassembled WGS sequence"/>
</dbReference>
<accession>A0A370F7N8</accession>
<dbReference type="Gene3D" id="3.40.190.10">
    <property type="entry name" value="Periplasmic binding protein-like II"/>
    <property type="match status" value="1"/>
</dbReference>
<feature type="signal peptide" evidence="2">
    <location>
        <begin position="1"/>
        <end position="21"/>
    </location>
</feature>
<proteinExistence type="inferred from homology"/>
<dbReference type="RefSeq" id="WP_114804851.1">
    <property type="nucleotide sequence ID" value="NZ_QQAV01000016.1"/>
</dbReference>
<dbReference type="SUPFAM" id="SSF53850">
    <property type="entry name" value="Periplasmic binding protein-like II"/>
    <property type="match status" value="1"/>
</dbReference>
<dbReference type="CDD" id="cd07012">
    <property type="entry name" value="PBP2_Bug_TTT"/>
    <property type="match status" value="1"/>
</dbReference>
<dbReference type="PIRSF" id="PIRSF017082">
    <property type="entry name" value="YflP"/>
    <property type="match status" value="1"/>
</dbReference>
<name>A0A370F7N8_9BURK</name>